<accession>A0ABS5Y3L6</accession>
<proteinExistence type="predicted"/>
<reference evidence="2 3" key="1">
    <citation type="journal article" date="2021" name="Mar. Drugs">
        <title>Genome Reduction and Secondary Metabolism of the Marine Sponge-Associated Cyanobacterium Leptothoe.</title>
        <authorList>
            <person name="Konstantinou D."/>
            <person name="Popin R.V."/>
            <person name="Fewer D.P."/>
            <person name="Sivonen K."/>
            <person name="Gkelis S."/>
        </authorList>
    </citation>
    <scope>NUCLEOTIDE SEQUENCE [LARGE SCALE GENOMIC DNA]</scope>
    <source>
        <strain evidence="2 3">TAU-MAC 1615</strain>
    </source>
</reference>
<dbReference type="Pfam" id="PF13586">
    <property type="entry name" value="DDE_Tnp_1_2"/>
    <property type="match status" value="1"/>
</dbReference>
<organism evidence="2 3">
    <name type="scientific">Leptothoe kymatousa TAU-MAC 1615</name>
    <dbReference type="NCBI Taxonomy" id="2364775"/>
    <lineage>
        <taxon>Bacteria</taxon>
        <taxon>Bacillati</taxon>
        <taxon>Cyanobacteriota</taxon>
        <taxon>Cyanophyceae</taxon>
        <taxon>Nodosilineales</taxon>
        <taxon>Cymatolegaceae</taxon>
        <taxon>Leptothoe</taxon>
        <taxon>Leptothoe kymatousa</taxon>
    </lineage>
</organism>
<sequence length="62" mass="7716">MPYRWVVERTFSWLDKARRLCRDYEVLPENHEGSVYMVMIRLMLRRLTDNRRRWTSKTPQTA</sequence>
<evidence type="ECO:0000313" key="2">
    <source>
        <dbReference type="EMBL" id="MBT9312420.1"/>
    </source>
</evidence>
<name>A0ABS5Y3L6_9CYAN</name>
<dbReference type="InterPro" id="IPR025668">
    <property type="entry name" value="Tnp_DDE_dom"/>
</dbReference>
<keyword evidence="3" id="KW-1185">Reference proteome</keyword>
<dbReference type="RefSeq" id="WP_215618319.1">
    <property type="nucleotide sequence ID" value="NZ_JADOER010000008.1"/>
</dbReference>
<dbReference type="Proteomes" id="UP001196661">
    <property type="component" value="Unassembled WGS sequence"/>
</dbReference>
<dbReference type="PANTHER" id="PTHR30007:SF0">
    <property type="entry name" value="TRANSPOSASE"/>
    <property type="match status" value="1"/>
</dbReference>
<comment type="caution">
    <text evidence="2">The sequence shown here is derived from an EMBL/GenBank/DDBJ whole genome shotgun (WGS) entry which is preliminary data.</text>
</comment>
<evidence type="ECO:0000313" key="3">
    <source>
        <dbReference type="Proteomes" id="UP001196661"/>
    </source>
</evidence>
<protein>
    <submittedName>
        <fullName evidence="2">Transposase</fullName>
    </submittedName>
</protein>
<feature type="domain" description="Transposase DDE" evidence="1">
    <location>
        <begin position="2"/>
        <end position="45"/>
    </location>
</feature>
<evidence type="ECO:0000259" key="1">
    <source>
        <dbReference type="Pfam" id="PF13586"/>
    </source>
</evidence>
<gene>
    <name evidence="2" type="ORF">IXB28_09405</name>
</gene>
<dbReference type="PANTHER" id="PTHR30007">
    <property type="entry name" value="PHP DOMAIN PROTEIN"/>
    <property type="match status" value="1"/>
</dbReference>
<dbReference type="EMBL" id="JADOER010000008">
    <property type="protein sequence ID" value="MBT9312420.1"/>
    <property type="molecule type" value="Genomic_DNA"/>
</dbReference>